<sequence>MLLDEKTAEVPLEDTIVAAGDLNGHVGATKDGYRCQAMGVGHGTKVVSAFWDMRLSQPCHRKYEVLVRHRDQKLVTGAKVVPYDTVATQHRPPICTKKIMPIKRIHEGWCGPVRIRWWRLREKKATVTFRNKLPPITNIDEAWKNATQAIAEVAHSVLDTTKQGRRRIDRLAWL</sequence>
<protein>
    <recommendedName>
        <fullName evidence="3">Endonuclease/exonuclease/phosphatase domain-containing protein</fullName>
    </recommendedName>
</protein>
<proteinExistence type="predicted"/>
<accession>A0A016UFB6</accession>
<evidence type="ECO:0000313" key="1">
    <source>
        <dbReference type="EMBL" id="EYC13318.1"/>
    </source>
</evidence>
<name>A0A016UFB6_9BILA</name>
<dbReference type="AlphaFoldDB" id="A0A016UFB6"/>
<dbReference type="OrthoDB" id="418748at2759"/>
<dbReference type="EMBL" id="JARK01001380">
    <property type="protein sequence ID" value="EYC13318.1"/>
    <property type="molecule type" value="Genomic_DNA"/>
</dbReference>
<keyword evidence="2" id="KW-1185">Reference proteome</keyword>
<organism evidence="1 2">
    <name type="scientific">Ancylostoma ceylanicum</name>
    <dbReference type="NCBI Taxonomy" id="53326"/>
    <lineage>
        <taxon>Eukaryota</taxon>
        <taxon>Metazoa</taxon>
        <taxon>Ecdysozoa</taxon>
        <taxon>Nematoda</taxon>
        <taxon>Chromadorea</taxon>
        <taxon>Rhabditida</taxon>
        <taxon>Rhabditina</taxon>
        <taxon>Rhabditomorpha</taxon>
        <taxon>Strongyloidea</taxon>
        <taxon>Ancylostomatidae</taxon>
        <taxon>Ancylostomatinae</taxon>
        <taxon>Ancylostoma</taxon>
    </lineage>
</organism>
<comment type="caution">
    <text evidence="1">The sequence shown here is derived from an EMBL/GenBank/DDBJ whole genome shotgun (WGS) entry which is preliminary data.</text>
</comment>
<gene>
    <name evidence="1" type="primary">Acey_s0044.g914</name>
    <name evidence="1" type="ORF">Y032_0044g914</name>
</gene>
<evidence type="ECO:0000313" key="2">
    <source>
        <dbReference type="Proteomes" id="UP000024635"/>
    </source>
</evidence>
<evidence type="ECO:0008006" key="3">
    <source>
        <dbReference type="Google" id="ProtNLM"/>
    </source>
</evidence>
<dbReference type="STRING" id="53326.A0A016UFB6"/>
<reference evidence="2" key="1">
    <citation type="journal article" date="2015" name="Nat. Genet.">
        <title>The genome and transcriptome of the zoonotic hookworm Ancylostoma ceylanicum identify infection-specific gene families.</title>
        <authorList>
            <person name="Schwarz E.M."/>
            <person name="Hu Y."/>
            <person name="Antoshechkin I."/>
            <person name="Miller M.M."/>
            <person name="Sternberg P.W."/>
            <person name="Aroian R.V."/>
        </authorList>
    </citation>
    <scope>NUCLEOTIDE SEQUENCE</scope>
    <source>
        <strain evidence="2">HY135</strain>
    </source>
</reference>
<dbReference type="Proteomes" id="UP000024635">
    <property type="component" value="Unassembled WGS sequence"/>
</dbReference>